<name>A0A387BIY8_9LACT</name>
<protein>
    <recommendedName>
        <fullName evidence="3">GNAT family N-acetyltransferase</fullName>
    </recommendedName>
</protein>
<dbReference type="Proteomes" id="UP000269374">
    <property type="component" value="Chromosome"/>
</dbReference>
<dbReference type="Gene3D" id="3.40.630.30">
    <property type="match status" value="1"/>
</dbReference>
<reference evidence="1 2" key="1">
    <citation type="submission" date="2018-09" db="EMBL/GenBank/DDBJ databases">
        <title>Genome sequencing of strain 1JSPR-7.</title>
        <authorList>
            <person name="Heo J."/>
            <person name="Kim S.-J."/>
            <person name="Kwon S.-W."/>
        </authorList>
    </citation>
    <scope>NUCLEOTIDE SEQUENCE [LARGE SCALE GENOMIC DNA]</scope>
    <source>
        <strain evidence="1 2">1JSPR-7</strain>
    </source>
</reference>
<sequence>MKSMSIRTMNTSHWRQPIVSSDKIEALTEEELKNGVLRNSGYRFYKEEDFDVFVKYLMENWNLGYKKAKISHRLAAEIYAHFTLSESQIMIVDKFKTSGFASYQCALITEESECQVYHKAQFEKLISAYPSIKPYYEAESKIENFQKQKSNNYLQILIVGKKYQGQNIGKTLFEFIRNIEYQLWFKNQNHDKANLLQELSVYTTTDCNVSFYERLKGKLVYEESSIPDGDIPAKAMIFRFPVLNYSWE</sequence>
<keyword evidence="2" id="KW-1185">Reference proteome</keyword>
<dbReference type="OrthoDB" id="2243440at2"/>
<proteinExistence type="predicted"/>
<evidence type="ECO:0000313" key="1">
    <source>
        <dbReference type="EMBL" id="AYG01309.1"/>
    </source>
</evidence>
<evidence type="ECO:0008006" key="3">
    <source>
        <dbReference type="Google" id="ProtNLM"/>
    </source>
</evidence>
<accession>A0A387BIY8</accession>
<organism evidence="1 2">
    <name type="scientific">Lactococcus allomyrinae</name>
    <dbReference type="NCBI Taxonomy" id="2419773"/>
    <lineage>
        <taxon>Bacteria</taxon>
        <taxon>Bacillati</taxon>
        <taxon>Bacillota</taxon>
        <taxon>Bacilli</taxon>
        <taxon>Lactobacillales</taxon>
        <taxon>Streptococcaceae</taxon>
        <taxon>Lactococcus</taxon>
    </lineage>
</organism>
<dbReference type="AlphaFoldDB" id="A0A387BIY8"/>
<dbReference type="EMBL" id="CP032627">
    <property type="protein sequence ID" value="AYG01309.1"/>
    <property type="molecule type" value="Genomic_DNA"/>
</dbReference>
<gene>
    <name evidence="1" type="ORF">D7I46_09505</name>
</gene>
<dbReference type="KEGG" id="lact:D7I46_09505"/>
<evidence type="ECO:0000313" key="2">
    <source>
        <dbReference type="Proteomes" id="UP000269374"/>
    </source>
</evidence>